<feature type="compositionally biased region" description="Low complexity" evidence="1">
    <location>
        <begin position="25"/>
        <end position="44"/>
    </location>
</feature>
<reference evidence="2" key="1">
    <citation type="submission" date="2023-03" db="UniProtKB">
        <authorList>
            <consortium name="EnsemblPlants"/>
        </authorList>
    </citation>
    <scope>IDENTIFICATION</scope>
</reference>
<protein>
    <submittedName>
        <fullName evidence="2">Uncharacterized protein</fullName>
    </submittedName>
</protein>
<feature type="region of interest" description="Disordered" evidence="1">
    <location>
        <begin position="25"/>
        <end position="51"/>
    </location>
</feature>
<dbReference type="EnsemblPlants" id="MELO3C021882.2.1">
    <property type="protein sequence ID" value="MELO3C021882.2.1"/>
    <property type="gene ID" value="MELO3C021882.2"/>
</dbReference>
<dbReference type="AlphaFoldDB" id="A0A9I9DR48"/>
<proteinExistence type="predicted"/>
<accession>A0A9I9DR48</accession>
<evidence type="ECO:0000313" key="2">
    <source>
        <dbReference type="EnsemblPlants" id="MELO3C021882.2.1"/>
    </source>
</evidence>
<organism evidence="2">
    <name type="scientific">Cucumis melo</name>
    <name type="common">Muskmelon</name>
    <dbReference type="NCBI Taxonomy" id="3656"/>
    <lineage>
        <taxon>Eukaryota</taxon>
        <taxon>Viridiplantae</taxon>
        <taxon>Streptophyta</taxon>
        <taxon>Embryophyta</taxon>
        <taxon>Tracheophyta</taxon>
        <taxon>Spermatophyta</taxon>
        <taxon>Magnoliopsida</taxon>
        <taxon>eudicotyledons</taxon>
        <taxon>Gunneridae</taxon>
        <taxon>Pentapetalae</taxon>
        <taxon>rosids</taxon>
        <taxon>fabids</taxon>
        <taxon>Cucurbitales</taxon>
        <taxon>Cucurbitaceae</taxon>
        <taxon>Benincaseae</taxon>
        <taxon>Cucumis</taxon>
    </lineage>
</organism>
<sequence>MGAQDPLNKAKNLAPFAPKCQFRASSRLDSSSNSSKIQINNSFNDIDQASPMTNCNMREGFDVGAQFWVAETEQRRRNAAAMADRQQRMRCGLFGGGELHVEGRVGLFLSNEGRRNRLENCVPLQK</sequence>
<name>A0A9I9DR48_CUCME</name>
<evidence type="ECO:0000256" key="1">
    <source>
        <dbReference type="SAM" id="MobiDB-lite"/>
    </source>
</evidence>
<dbReference type="Gramene" id="MELO3C021882.2.1">
    <property type="protein sequence ID" value="MELO3C021882.2.1"/>
    <property type="gene ID" value="MELO3C021882.2"/>
</dbReference>